<dbReference type="AlphaFoldDB" id="A0A0F9LGU8"/>
<comment type="caution">
    <text evidence="1">The sequence shown here is derived from an EMBL/GenBank/DDBJ whole genome shotgun (WGS) entry which is preliminary data.</text>
</comment>
<dbReference type="EMBL" id="LAZR01011087">
    <property type="protein sequence ID" value="KKM63495.1"/>
    <property type="molecule type" value="Genomic_DNA"/>
</dbReference>
<proteinExistence type="predicted"/>
<evidence type="ECO:0000313" key="1">
    <source>
        <dbReference type="EMBL" id="KKM63495.1"/>
    </source>
</evidence>
<name>A0A0F9LGU8_9ZZZZ</name>
<accession>A0A0F9LGU8</accession>
<sequence length="55" mass="6597">MVSKPQLKHQRSHLVKDLEHNNVLMSFYVRITSDKFFSCLLHQDHSHLNDLYECL</sequence>
<gene>
    <name evidence="1" type="ORF">LCGC14_1510810</name>
</gene>
<organism evidence="1">
    <name type="scientific">marine sediment metagenome</name>
    <dbReference type="NCBI Taxonomy" id="412755"/>
    <lineage>
        <taxon>unclassified sequences</taxon>
        <taxon>metagenomes</taxon>
        <taxon>ecological metagenomes</taxon>
    </lineage>
</organism>
<reference evidence="1" key="1">
    <citation type="journal article" date="2015" name="Nature">
        <title>Complex archaea that bridge the gap between prokaryotes and eukaryotes.</title>
        <authorList>
            <person name="Spang A."/>
            <person name="Saw J.H."/>
            <person name="Jorgensen S.L."/>
            <person name="Zaremba-Niedzwiedzka K."/>
            <person name="Martijn J."/>
            <person name="Lind A.E."/>
            <person name="van Eijk R."/>
            <person name="Schleper C."/>
            <person name="Guy L."/>
            <person name="Ettema T.J."/>
        </authorList>
    </citation>
    <scope>NUCLEOTIDE SEQUENCE</scope>
</reference>
<protein>
    <submittedName>
        <fullName evidence="1">Uncharacterized protein</fullName>
    </submittedName>
</protein>